<reference evidence="9 10" key="1">
    <citation type="submission" date="2022-09" db="EMBL/GenBank/DDBJ databases">
        <authorList>
            <person name="Palmer J.M."/>
        </authorList>
    </citation>
    <scope>NUCLEOTIDE SEQUENCE [LARGE SCALE GENOMIC DNA]</scope>
    <source>
        <strain evidence="9 10">DSM 7382</strain>
    </source>
</reference>
<evidence type="ECO:0000256" key="5">
    <source>
        <dbReference type="ARBA" id="ARBA00022856"/>
    </source>
</evidence>
<evidence type="ECO:0000313" key="10">
    <source>
        <dbReference type="Proteomes" id="UP001385951"/>
    </source>
</evidence>
<accession>A0AAW0G758</accession>
<name>A0AAW0G758_9APHY</name>
<dbReference type="PANTHER" id="PTHR22601">
    <property type="entry name" value="ISP4 LIKE PROTEIN"/>
    <property type="match status" value="1"/>
</dbReference>
<dbReference type="GO" id="GO:0035673">
    <property type="term" value="F:oligopeptide transmembrane transporter activity"/>
    <property type="evidence" value="ECO:0007669"/>
    <property type="project" value="InterPro"/>
</dbReference>
<dbReference type="EMBL" id="JASBNA010000008">
    <property type="protein sequence ID" value="KAK7689483.1"/>
    <property type="molecule type" value="Genomic_DNA"/>
</dbReference>
<evidence type="ECO:0000256" key="3">
    <source>
        <dbReference type="ARBA" id="ARBA00022448"/>
    </source>
</evidence>
<evidence type="ECO:0000256" key="4">
    <source>
        <dbReference type="ARBA" id="ARBA00022692"/>
    </source>
</evidence>
<keyword evidence="7" id="KW-1133">Transmembrane helix</keyword>
<comment type="caution">
    <text evidence="9">The sequence shown here is derived from an EMBL/GenBank/DDBJ whole genome shotgun (WGS) entry which is preliminary data.</text>
</comment>
<keyword evidence="5" id="KW-0571">Peptide transport</keyword>
<dbReference type="AlphaFoldDB" id="A0AAW0G758"/>
<evidence type="ECO:0000256" key="6">
    <source>
        <dbReference type="ARBA" id="ARBA00022927"/>
    </source>
</evidence>
<evidence type="ECO:0000256" key="8">
    <source>
        <dbReference type="ARBA" id="ARBA00023136"/>
    </source>
</evidence>
<organism evidence="9 10">
    <name type="scientific">Cerrena zonata</name>
    <dbReference type="NCBI Taxonomy" id="2478898"/>
    <lineage>
        <taxon>Eukaryota</taxon>
        <taxon>Fungi</taxon>
        <taxon>Dikarya</taxon>
        <taxon>Basidiomycota</taxon>
        <taxon>Agaricomycotina</taxon>
        <taxon>Agaricomycetes</taxon>
        <taxon>Polyporales</taxon>
        <taxon>Cerrenaceae</taxon>
        <taxon>Cerrena</taxon>
    </lineage>
</organism>
<evidence type="ECO:0000256" key="2">
    <source>
        <dbReference type="ARBA" id="ARBA00008807"/>
    </source>
</evidence>
<sequence>MPIWALIVALVIALVYVVPVGMIQAVTNRQVGLNVITELVVGYMLPGKPVAMMLFKVIITQARFQTSISY</sequence>
<evidence type="ECO:0000256" key="7">
    <source>
        <dbReference type="ARBA" id="ARBA00022989"/>
    </source>
</evidence>
<comment type="subcellular location">
    <subcellularLocation>
        <location evidence="1">Membrane</location>
        <topology evidence="1">Multi-pass membrane protein</topology>
    </subcellularLocation>
</comment>
<dbReference type="InterPro" id="IPR004813">
    <property type="entry name" value="OPT"/>
</dbReference>
<dbReference type="Pfam" id="PF03169">
    <property type="entry name" value="OPT"/>
    <property type="match status" value="1"/>
</dbReference>
<dbReference type="GO" id="GO:0015031">
    <property type="term" value="P:protein transport"/>
    <property type="evidence" value="ECO:0007669"/>
    <property type="project" value="UniProtKB-KW"/>
</dbReference>
<keyword evidence="3" id="KW-0813">Transport</keyword>
<evidence type="ECO:0000256" key="1">
    <source>
        <dbReference type="ARBA" id="ARBA00004141"/>
    </source>
</evidence>
<comment type="similarity">
    <text evidence="2">Belongs to the oligopeptide OPT transporter family.</text>
</comment>
<protein>
    <submittedName>
        <fullName evidence="9">Uncharacterized protein</fullName>
    </submittedName>
</protein>
<keyword evidence="4" id="KW-0812">Transmembrane</keyword>
<dbReference type="InterPro" id="IPR004648">
    <property type="entry name" value="Oligpept_transpt"/>
</dbReference>
<keyword evidence="8" id="KW-0472">Membrane</keyword>
<evidence type="ECO:0000313" key="9">
    <source>
        <dbReference type="EMBL" id="KAK7689483.1"/>
    </source>
</evidence>
<proteinExistence type="inferred from homology"/>
<keyword evidence="10" id="KW-1185">Reference proteome</keyword>
<keyword evidence="6" id="KW-0653">Protein transport</keyword>
<dbReference type="Proteomes" id="UP001385951">
    <property type="component" value="Unassembled WGS sequence"/>
</dbReference>
<gene>
    <name evidence="9" type="ORF">QCA50_007275</name>
</gene>
<dbReference type="GO" id="GO:0016020">
    <property type="term" value="C:membrane"/>
    <property type="evidence" value="ECO:0007669"/>
    <property type="project" value="UniProtKB-SubCell"/>
</dbReference>